<feature type="domain" description="Inositol polyphosphate-related phosphatase" evidence="3">
    <location>
        <begin position="27"/>
        <end position="97"/>
    </location>
</feature>
<dbReference type="eggNOG" id="KOG0565">
    <property type="taxonomic scope" value="Eukaryota"/>
</dbReference>
<reference evidence="5" key="1">
    <citation type="journal article" date="2013" name="Science">
        <title>The Amborella genome and the evolution of flowering plants.</title>
        <authorList>
            <consortium name="Amborella Genome Project"/>
        </authorList>
    </citation>
    <scope>NUCLEOTIDE SEQUENCE [LARGE SCALE GENOMIC DNA]</scope>
</reference>
<evidence type="ECO:0000313" key="5">
    <source>
        <dbReference type="Proteomes" id="UP000017836"/>
    </source>
</evidence>
<dbReference type="AlphaFoldDB" id="W1PS79"/>
<comment type="similarity">
    <text evidence="1">Belongs to the inositol polyphosphate 5-phosphatase family.</text>
</comment>
<dbReference type="GO" id="GO:0004445">
    <property type="term" value="F:inositol-polyphosphate 5-phosphatase activity"/>
    <property type="evidence" value="ECO:0007669"/>
    <property type="project" value="InterPro"/>
</dbReference>
<dbReference type="GO" id="GO:0046856">
    <property type="term" value="P:phosphatidylinositol dephosphorylation"/>
    <property type="evidence" value="ECO:0007669"/>
    <property type="project" value="InterPro"/>
</dbReference>
<keyword evidence="5" id="KW-1185">Reference proteome</keyword>
<dbReference type="InterPro" id="IPR000300">
    <property type="entry name" value="IPPc"/>
</dbReference>
<dbReference type="InterPro" id="IPR036691">
    <property type="entry name" value="Endo/exonu/phosph_ase_sf"/>
</dbReference>
<protein>
    <recommendedName>
        <fullName evidence="3">Inositol polyphosphate-related phosphatase domain-containing protein</fullName>
    </recommendedName>
</protein>
<evidence type="ECO:0000256" key="2">
    <source>
        <dbReference type="ARBA" id="ARBA00022801"/>
    </source>
</evidence>
<dbReference type="PANTHER" id="PTHR45666">
    <property type="entry name" value="TYPE IV INOSITOL POLYPHOSPHATE 5-PHOSPHATASE 9"/>
    <property type="match status" value="1"/>
</dbReference>
<evidence type="ECO:0000313" key="4">
    <source>
        <dbReference type="EMBL" id="ERN10669.1"/>
    </source>
</evidence>
<dbReference type="InterPro" id="IPR045849">
    <property type="entry name" value="IP5P_plant"/>
</dbReference>
<dbReference type="HOGENOM" id="CLU_1062983_0_0_1"/>
<dbReference type="SUPFAM" id="SSF56219">
    <property type="entry name" value="DNase I-like"/>
    <property type="match status" value="1"/>
</dbReference>
<dbReference type="Pfam" id="PF22669">
    <property type="entry name" value="Exo_endo_phos2"/>
    <property type="match status" value="2"/>
</dbReference>
<dbReference type="STRING" id="13333.W1PS79"/>
<feature type="domain" description="Inositol polyphosphate-related phosphatase" evidence="3">
    <location>
        <begin position="150"/>
        <end position="243"/>
    </location>
</feature>
<name>W1PS79_AMBTC</name>
<dbReference type="PANTHER" id="PTHR45666:SF7">
    <property type="entry name" value="TYPE IV INOSITOL POLYPHOSPHATE 5-PHOSPHATASE 6-LIKE"/>
    <property type="match status" value="1"/>
</dbReference>
<dbReference type="OMA" id="LNANCAC"/>
<evidence type="ECO:0000259" key="3">
    <source>
        <dbReference type="Pfam" id="PF22669"/>
    </source>
</evidence>
<keyword evidence="2" id="KW-0378">Hydrolase</keyword>
<dbReference type="Gene3D" id="3.60.10.10">
    <property type="entry name" value="Endonuclease/exonuclease/phosphatase"/>
    <property type="match status" value="1"/>
</dbReference>
<proteinExistence type="inferred from homology"/>
<evidence type="ECO:0000256" key="1">
    <source>
        <dbReference type="ARBA" id="ARBA00010768"/>
    </source>
</evidence>
<gene>
    <name evidence="4" type="ORF">AMTR_s00028p00235250</name>
</gene>
<dbReference type="Proteomes" id="UP000017836">
    <property type="component" value="Unassembled WGS sequence"/>
</dbReference>
<sequence length="262" mass="29310">MDDISGGEFRRPWADRIQDVECRVLVGTWNVAGRAPVDSLVVDLEEWLNFKTHPADIYVLGFQEVVPLRARNVLGVVENGAPAAKWNSLISRCLNKPRTTMAPDAWDTLRWTGTPTTLEQRHGSQLRAMTPLRYGRRQRDEEVRGFFGLNYACAASRQLVGIFVTVWAKVKMIEEGRVSGVEVFSVGCGMMGYLGNKGAVSVSLCIEGTSFCFVGVHLASGEKTGDEARRNRQVSKIFRRTAFLPRLHDRVFPLPQTIMGHE</sequence>
<organism evidence="4 5">
    <name type="scientific">Amborella trichopoda</name>
    <dbReference type="NCBI Taxonomy" id="13333"/>
    <lineage>
        <taxon>Eukaryota</taxon>
        <taxon>Viridiplantae</taxon>
        <taxon>Streptophyta</taxon>
        <taxon>Embryophyta</taxon>
        <taxon>Tracheophyta</taxon>
        <taxon>Spermatophyta</taxon>
        <taxon>Magnoliopsida</taxon>
        <taxon>Amborellales</taxon>
        <taxon>Amborellaceae</taxon>
        <taxon>Amborella</taxon>
    </lineage>
</organism>
<dbReference type="EMBL" id="KI392812">
    <property type="protein sequence ID" value="ERN10669.1"/>
    <property type="molecule type" value="Genomic_DNA"/>
</dbReference>
<accession>W1PS79</accession>
<dbReference type="Gramene" id="ERN10669">
    <property type="protein sequence ID" value="ERN10669"/>
    <property type="gene ID" value="AMTR_s00028p00235250"/>
</dbReference>